<dbReference type="RefSeq" id="WP_308713606.1">
    <property type="nucleotide sequence ID" value="NZ_JAVHUY010000015.1"/>
</dbReference>
<organism evidence="5 6">
    <name type="scientific">Phytohabitans maris</name>
    <dbReference type="NCBI Taxonomy" id="3071409"/>
    <lineage>
        <taxon>Bacteria</taxon>
        <taxon>Bacillati</taxon>
        <taxon>Actinomycetota</taxon>
        <taxon>Actinomycetes</taxon>
        <taxon>Micromonosporales</taxon>
        <taxon>Micromonosporaceae</taxon>
    </lineage>
</organism>
<evidence type="ECO:0000256" key="1">
    <source>
        <dbReference type="ARBA" id="ARBA00010688"/>
    </source>
</evidence>
<comment type="similarity">
    <text evidence="1">Belongs to the carbohydrate kinase PfkB family.</text>
</comment>
<evidence type="ECO:0000259" key="4">
    <source>
        <dbReference type="Pfam" id="PF00294"/>
    </source>
</evidence>
<feature type="domain" description="Carbohydrate kinase PfkB" evidence="4">
    <location>
        <begin position="30"/>
        <end position="284"/>
    </location>
</feature>
<dbReference type="Gene3D" id="3.40.1190.20">
    <property type="match status" value="1"/>
</dbReference>
<evidence type="ECO:0000256" key="2">
    <source>
        <dbReference type="ARBA" id="ARBA00022679"/>
    </source>
</evidence>
<evidence type="ECO:0000256" key="3">
    <source>
        <dbReference type="ARBA" id="ARBA00022777"/>
    </source>
</evidence>
<dbReference type="InterPro" id="IPR002173">
    <property type="entry name" value="Carboh/pur_kinase_PfkB_CS"/>
</dbReference>
<dbReference type="InterPro" id="IPR011611">
    <property type="entry name" value="PfkB_dom"/>
</dbReference>
<dbReference type="PANTHER" id="PTHR43085:SF57">
    <property type="entry name" value="CARBOHYDRATE KINASE PFKB DOMAIN-CONTAINING PROTEIN"/>
    <property type="match status" value="1"/>
</dbReference>
<dbReference type="SUPFAM" id="SSF53613">
    <property type="entry name" value="Ribokinase-like"/>
    <property type="match status" value="1"/>
</dbReference>
<dbReference type="PANTHER" id="PTHR43085">
    <property type="entry name" value="HEXOKINASE FAMILY MEMBER"/>
    <property type="match status" value="1"/>
</dbReference>
<dbReference type="InterPro" id="IPR029056">
    <property type="entry name" value="Ribokinase-like"/>
</dbReference>
<dbReference type="PROSITE" id="PS00584">
    <property type="entry name" value="PFKB_KINASES_2"/>
    <property type="match status" value="1"/>
</dbReference>
<evidence type="ECO:0000313" key="5">
    <source>
        <dbReference type="EMBL" id="MDQ7906335.1"/>
    </source>
</evidence>
<sequence>MLLIVGEAIVVYQRDVGPAGADTPYAGPWPSGAPAIAAYVAARLGVPTAFVGGVGRDAHGQVMRDGLGAAGVDLGHLVEVADAPTATARITYRGEGHREFDFAVAGTAATRVTEADLGDLPERAAWLHMSGSALIFGEPLAATALAALRRAHRAGARVSVDPNVRPESTNARALLDVLPLAHVLLPTEGELEALGADVDALVAGGATVCTTRGPAGALVRDGTGTTAVPAVPVEPVDTDGAGDSFAAGFIAASLAGADPRTAARAGVAVAAQAIRVTGPMTVVPSLPALR</sequence>
<evidence type="ECO:0000313" key="6">
    <source>
        <dbReference type="Proteomes" id="UP001230908"/>
    </source>
</evidence>
<dbReference type="Proteomes" id="UP001230908">
    <property type="component" value="Unassembled WGS sequence"/>
</dbReference>
<dbReference type="EMBL" id="JAVHUY010000015">
    <property type="protein sequence ID" value="MDQ7906335.1"/>
    <property type="molecule type" value="Genomic_DNA"/>
</dbReference>
<dbReference type="GO" id="GO:0016301">
    <property type="term" value="F:kinase activity"/>
    <property type="evidence" value="ECO:0007669"/>
    <property type="project" value="UniProtKB-KW"/>
</dbReference>
<keyword evidence="2" id="KW-0808">Transferase</keyword>
<comment type="caution">
    <text evidence="5">The sequence shown here is derived from an EMBL/GenBank/DDBJ whole genome shotgun (WGS) entry which is preliminary data.</text>
</comment>
<keyword evidence="3 5" id="KW-0418">Kinase</keyword>
<protein>
    <submittedName>
        <fullName evidence="5">PfkB family carbohydrate kinase</fullName>
    </submittedName>
</protein>
<name>A0ABU0ZJ75_9ACTN</name>
<proteinExistence type="inferred from homology"/>
<reference evidence="5 6" key="1">
    <citation type="submission" date="2023-08" db="EMBL/GenBank/DDBJ databases">
        <title>Phytohabitans sansha sp. nov., isolated from marine sediment.</title>
        <authorList>
            <person name="Zhao Y."/>
            <person name="Yi K."/>
        </authorList>
    </citation>
    <scope>NUCLEOTIDE SEQUENCE [LARGE SCALE GENOMIC DNA]</scope>
    <source>
        <strain evidence="5 6">ZYX-F-186</strain>
    </source>
</reference>
<gene>
    <name evidence="5" type="ORF">RB614_17620</name>
</gene>
<keyword evidence="6" id="KW-1185">Reference proteome</keyword>
<dbReference type="InterPro" id="IPR050306">
    <property type="entry name" value="PfkB_Carbo_kinase"/>
</dbReference>
<accession>A0ABU0ZJ75</accession>
<dbReference type="Pfam" id="PF00294">
    <property type="entry name" value="PfkB"/>
    <property type="match status" value="1"/>
</dbReference>